<evidence type="ECO:0000313" key="3">
    <source>
        <dbReference type="Proteomes" id="UP000008549"/>
    </source>
</evidence>
<dbReference type="EMBL" id="HE600909">
    <property type="protein sequence ID" value="CAR98931.1"/>
    <property type="molecule type" value="Genomic_DNA"/>
</dbReference>
<name>B6IGA1_CAEBR</name>
<dbReference type="AlphaFoldDB" id="B6IGA1"/>
<gene>
    <name evidence="2" type="ORF">CBG26329</name>
    <name evidence="2" type="ORF">CBG_26329</name>
</gene>
<proteinExistence type="predicted"/>
<feature type="region of interest" description="Disordered" evidence="1">
    <location>
        <begin position="32"/>
        <end position="62"/>
    </location>
</feature>
<accession>B6IGA1</accession>
<protein>
    <submittedName>
        <fullName evidence="2">Protein CBG26329</fullName>
    </submittedName>
</protein>
<reference evidence="2 3" key="1">
    <citation type="journal article" date="2003" name="PLoS Biol.">
        <title>The genome sequence of Caenorhabditis briggsae: a platform for comparative genomics.</title>
        <authorList>
            <person name="Stein L.D."/>
            <person name="Bao Z."/>
            <person name="Blasiar D."/>
            <person name="Blumenthal T."/>
            <person name="Brent M.R."/>
            <person name="Chen N."/>
            <person name="Chinwalla A."/>
            <person name="Clarke L."/>
            <person name="Clee C."/>
            <person name="Coghlan A."/>
            <person name="Coulson A."/>
            <person name="D'Eustachio P."/>
            <person name="Fitch D.H."/>
            <person name="Fulton L.A."/>
            <person name="Fulton R.E."/>
            <person name="Griffiths-Jones S."/>
            <person name="Harris T.W."/>
            <person name="Hillier L.W."/>
            <person name="Kamath R."/>
            <person name="Kuwabara P.E."/>
            <person name="Mardis E.R."/>
            <person name="Marra M.A."/>
            <person name="Miner T.L."/>
            <person name="Minx P."/>
            <person name="Mullikin J.C."/>
            <person name="Plumb R.W."/>
            <person name="Rogers J."/>
            <person name="Schein J.E."/>
            <person name="Sohrmann M."/>
            <person name="Spieth J."/>
            <person name="Stajich J.E."/>
            <person name="Wei C."/>
            <person name="Willey D."/>
            <person name="Wilson R.K."/>
            <person name="Durbin R."/>
            <person name="Waterston R.H."/>
        </authorList>
    </citation>
    <scope>NUCLEOTIDE SEQUENCE [LARGE SCALE GENOMIC DNA]</scope>
    <source>
        <strain evidence="2 3">AF16</strain>
    </source>
</reference>
<dbReference type="KEGG" id="cbr:CBG_26329"/>
<dbReference type="InParanoid" id="B6IGA1"/>
<keyword evidence="3" id="KW-1185">Reference proteome</keyword>
<evidence type="ECO:0000256" key="1">
    <source>
        <dbReference type="SAM" id="MobiDB-lite"/>
    </source>
</evidence>
<evidence type="ECO:0000313" key="2">
    <source>
        <dbReference type="EMBL" id="CAR98931.1"/>
    </source>
</evidence>
<dbReference type="Proteomes" id="UP000008549">
    <property type="component" value="Unassembled WGS sequence"/>
</dbReference>
<dbReference type="RefSeq" id="XP_045098498.1">
    <property type="nucleotide sequence ID" value="XM_045235477.1"/>
</dbReference>
<organism evidence="2 3">
    <name type="scientific">Caenorhabditis briggsae</name>
    <dbReference type="NCBI Taxonomy" id="6238"/>
    <lineage>
        <taxon>Eukaryota</taxon>
        <taxon>Metazoa</taxon>
        <taxon>Ecdysozoa</taxon>
        <taxon>Nematoda</taxon>
        <taxon>Chromadorea</taxon>
        <taxon>Rhabditida</taxon>
        <taxon>Rhabditina</taxon>
        <taxon>Rhabditomorpha</taxon>
        <taxon>Rhabditoidea</taxon>
        <taxon>Rhabditidae</taxon>
        <taxon>Peloderinae</taxon>
        <taxon>Caenorhabditis</taxon>
    </lineage>
</organism>
<dbReference type="HOGENOM" id="CLU_2906170_0_0_1"/>
<reference evidence="2 3" key="2">
    <citation type="journal article" date="2011" name="PLoS Genet.">
        <title>Caenorhabditis briggsae recombinant inbred line genotypes reveal inter-strain incompatibility and the evolution of recombination.</title>
        <authorList>
            <person name="Ross J.A."/>
            <person name="Koboldt D.C."/>
            <person name="Staisch J.E."/>
            <person name="Chamberlin H.M."/>
            <person name="Gupta B.P."/>
            <person name="Miller R.D."/>
            <person name="Baird S.E."/>
            <person name="Haag E.S."/>
        </authorList>
    </citation>
    <scope>NUCLEOTIDE SEQUENCE [LARGE SCALE GENOMIC DNA]</scope>
    <source>
        <strain evidence="2 3">AF16</strain>
    </source>
</reference>
<sequence>MGADKLESQISDSLRWTIMDLVRSANGGAFVKQTERKEKSNRKKARRCREESGGRRSKCSGN</sequence>
<dbReference type="CTD" id="68917809"/>
<dbReference type="GeneID" id="68917809"/>